<feature type="domain" description="Nudix hydrolase" evidence="4">
    <location>
        <begin position="3"/>
        <end position="129"/>
    </location>
</feature>
<sequence length="150" mass="16847">MREWHGAAAVCVNEENQVLMVKSYGSEAWAVPSGGIEPGETAGECCVREVMEETGYPVKVKQNLFTKQTVIQTIQVETTYFEVIRIGDSQGINDPDETIEQIAWMSRAALDTIEHMYPEDVLFLTEWLDGRENPHSAPKVQKACLELKNT</sequence>
<evidence type="ECO:0000256" key="1">
    <source>
        <dbReference type="ARBA" id="ARBA00001946"/>
    </source>
</evidence>
<reference evidence="5 6" key="1">
    <citation type="submission" date="2019-10" db="EMBL/GenBank/DDBJ databases">
        <authorList>
            <person name="Karimi E."/>
        </authorList>
    </citation>
    <scope>NUCLEOTIDE SEQUENCE [LARGE SCALE GENOMIC DNA]</scope>
    <source>
        <strain evidence="5">Exiguobacterium sp. 9Y</strain>
    </source>
</reference>
<dbReference type="EMBL" id="CABWKQ010000030">
    <property type="protein sequence ID" value="VWX37852.1"/>
    <property type="molecule type" value="Genomic_DNA"/>
</dbReference>
<accession>A0A653IFS8</accession>
<evidence type="ECO:0000256" key="2">
    <source>
        <dbReference type="ARBA" id="ARBA00022801"/>
    </source>
</evidence>
<evidence type="ECO:0000313" key="5">
    <source>
        <dbReference type="EMBL" id="VWX37852.1"/>
    </source>
</evidence>
<protein>
    <submittedName>
        <fullName evidence="5">ADP-ribose pyrophosphatase YjhB, NUDIX family</fullName>
    </submittedName>
</protein>
<dbReference type="RefSeq" id="WP_159173764.1">
    <property type="nucleotide sequence ID" value="NZ_LR732312.1"/>
</dbReference>
<dbReference type="Gene3D" id="3.90.79.10">
    <property type="entry name" value="Nucleoside Triphosphate Pyrophosphohydrolase"/>
    <property type="match status" value="1"/>
</dbReference>
<dbReference type="InterPro" id="IPR020084">
    <property type="entry name" value="NUDIX_hydrolase_CS"/>
</dbReference>
<dbReference type="PANTHER" id="PTHR43046">
    <property type="entry name" value="GDP-MANNOSE MANNOSYL HYDROLASE"/>
    <property type="match status" value="1"/>
</dbReference>
<organism evidence="5 6">
    <name type="scientific">Exiguobacterium oxidotolerans</name>
    <dbReference type="NCBI Taxonomy" id="223958"/>
    <lineage>
        <taxon>Bacteria</taxon>
        <taxon>Bacillati</taxon>
        <taxon>Bacillota</taxon>
        <taxon>Bacilli</taxon>
        <taxon>Bacillales</taxon>
        <taxon>Bacillales Family XII. Incertae Sedis</taxon>
        <taxon>Exiguobacterium</taxon>
    </lineage>
</organism>
<evidence type="ECO:0000259" key="4">
    <source>
        <dbReference type="PROSITE" id="PS51462"/>
    </source>
</evidence>
<dbReference type="Pfam" id="PF00293">
    <property type="entry name" value="NUDIX"/>
    <property type="match status" value="1"/>
</dbReference>
<evidence type="ECO:0000313" key="6">
    <source>
        <dbReference type="Proteomes" id="UP000439752"/>
    </source>
</evidence>
<dbReference type="InterPro" id="IPR015797">
    <property type="entry name" value="NUDIX_hydrolase-like_dom_sf"/>
</dbReference>
<keyword evidence="6" id="KW-1185">Reference proteome</keyword>
<dbReference type="PROSITE" id="PS00893">
    <property type="entry name" value="NUDIX_BOX"/>
    <property type="match status" value="1"/>
</dbReference>
<dbReference type="PROSITE" id="PS51462">
    <property type="entry name" value="NUDIX"/>
    <property type="match status" value="1"/>
</dbReference>
<dbReference type="CDD" id="cd02883">
    <property type="entry name" value="NUDIX_Hydrolase"/>
    <property type="match status" value="1"/>
</dbReference>
<gene>
    <name evidence="5" type="ORF">EXIGUO9Y_360129</name>
</gene>
<name>A0A653IFS8_9BACL</name>
<dbReference type="PRINTS" id="PR00502">
    <property type="entry name" value="NUDIXFAMILY"/>
</dbReference>
<dbReference type="AlphaFoldDB" id="A0A653IFS8"/>
<dbReference type="GO" id="GO:0016787">
    <property type="term" value="F:hydrolase activity"/>
    <property type="evidence" value="ECO:0007669"/>
    <property type="project" value="UniProtKB-KW"/>
</dbReference>
<dbReference type="InterPro" id="IPR020476">
    <property type="entry name" value="Nudix_hydrolase"/>
</dbReference>
<keyword evidence="2 3" id="KW-0378">Hydrolase</keyword>
<evidence type="ECO:0000256" key="3">
    <source>
        <dbReference type="RuleBase" id="RU003476"/>
    </source>
</evidence>
<dbReference type="PANTHER" id="PTHR43046:SF2">
    <property type="entry name" value="8-OXO-DGTP DIPHOSPHATASE-RELATED"/>
    <property type="match status" value="1"/>
</dbReference>
<comment type="similarity">
    <text evidence="3">Belongs to the Nudix hydrolase family.</text>
</comment>
<proteinExistence type="inferred from homology"/>
<dbReference type="SUPFAM" id="SSF55811">
    <property type="entry name" value="Nudix"/>
    <property type="match status" value="1"/>
</dbReference>
<dbReference type="Proteomes" id="UP000439752">
    <property type="component" value="Unassembled WGS sequence"/>
</dbReference>
<dbReference type="InterPro" id="IPR000086">
    <property type="entry name" value="NUDIX_hydrolase_dom"/>
</dbReference>
<comment type="cofactor">
    <cofactor evidence="1">
        <name>Mg(2+)</name>
        <dbReference type="ChEBI" id="CHEBI:18420"/>
    </cofactor>
</comment>